<evidence type="ECO:0000259" key="10">
    <source>
        <dbReference type="Pfam" id="PF21088"/>
    </source>
</evidence>
<dbReference type="SUPFAM" id="SSF50182">
    <property type="entry name" value="Sm-like ribonucleoproteins"/>
    <property type="match status" value="1"/>
</dbReference>
<accession>A0ABY0IF24</accession>
<dbReference type="InterPro" id="IPR049278">
    <property type="entry name" value="MS_channel_C"/>
</dbReference>
<feature type="transmembrane region" description="Helical" evidence="7">
    <location>
        <begin position="274"/>
        <end position="296"/>
    </location>
</feature>
<evidence type="ECO:0000259" key="9">
    <source>
        <dbReference type="Pfam" id="PF21082"/>
    </source>
</evidence>
<reference evidence="12" key="1">
    <citation type="journal article" date="2019" name="Int. J. Syst. Evol. Microbiol.">
        <title>Halobacteriovorax valvorus sp. nov., a novel prokaryotic predator isolated from coastal seawater of China.</title>
        <authorList>
            <person name="Chen M.-X."/>
        </authorList>
    </citation>
    <scope>NUCLEOTIDE SEQUENCE [LARGE SCALE GENOMIC DNA]</scope>
    <source>
        <strain evidence="12">BL9</strain>
    </source>
</reference>
<evidence type="ECO:0000256" key="2">
    <source>
        <dbReference type="ARBA" id="ARBA00008017"/>
    </source>
</evidence>
<organism evidence="11 12">
    <name type="scientific">Halobacteriovorax vibrionivorans</name>
    <dbReference type="NCBI Taxonomy" id="2152716"/>
    <lineage>
        <taxon>Bacteria</taxon>
        <taxon>Pseudomonadati</taxon>
        <taxon>Bdellovibrionota</taxon>
        <taxon>Bacteriovoracia</taxon>
        <taxon>Bacteriovoracales</taxon>
        <taxon>Halobacteriovoraceae</taxon>
        <taxon>Halobacteriovorax</taxon>
    </lineage>
</organism>
<comment type="similarity">
    <text evidence="2">Belongs to the MscS (TC 1.A.23) family.</text>
</comment>
<dbReference type="Pfam" id="PF21088">
    <property type="entry name" value="MS_channel_1st"/>
    <property type="match status" value="1"/>
</dbReference>
<dbReference type="SUPFAM" id="SSF82861">
    <property type="entry name" value="Mechanosensitive channel protein MscS (YggB), transmembrane region"/>
    <property type="match status" value="1"/>
</dbReference>
<evidence type="ECO:0000313" key="12">
    <source>
        <dbReference type="Proteomes" id="UP000443582"/>
    </source>
</evidence>
<keyword evidence="12" id="KW-1185">Reference proteome</keyword>
<dbReference type="EMBL" id="QDKL01000004">
    <property type="protein sequence ID" value="RZF20416.1"/>
    <property type="molecule type" value="Genomic_DNA"/>
</dbReference>
<protein>
    <submittedName>
        <fullName evidence="11">Mechanosensitive ion channel family protein</fullName>
    </submittedName>
</protein>
<feature type="domain" description="Mechanosensitive ion channel MscS C-terminal" evidence="9">
    <location>
        <begin position="433"/>
        <end position="519"/>
    </location>
</feature>
<keyword evidence="5 7" id="KW-1133">Transmembrane helix</keyword>
<evidence type="ECO:0000256" key="6">
    <source>
        <dbReference type="ARBA" id="ARBA00023136"/>
    </source>
</evidence>
<keyword evidence="3" id="KW-1003">Cell membrane</keyword>
<comment type="subcellular location">
    <subcellularLocation>
        <location evidence="1">Cell membrane</location>
        <topology evidence="1">Multi-pass membrane protein</topology>
    </subcellularLocation>
</comment>
<sequence>MYKTFIQFFLILLTICKVQVLANEIVPLDLSTPRATMNYYLKNMKAYKLGNNLGLEYAIKTFDGSYLPESVREVKLKDYAQTLITVLDRIEYIDVKKIPKKPNTDIWYYRKSKVHVDGDDHQVEISLQKFERDEKIVWLFTEETTKSLYHYDLSLRGKQTAKDVVYSKSIKDRLKEYLPPWTFHQRFLLLNIHWILLIIITLISFVFDRIVRHYIAVKAISILKKRNISFTEKQQNRLTAPFGIVTFVYIFKTLCTWIDLPTDALVLIIKACDIIFAVAMIMILNELLTVICLYLEDKARDTENKFDDIIVPLVRKTARFFIFAVGIIFIGDALELDMKSILAGMGIGGIAFALAAKDTISNLFGSFTVLFDNPFTIGDWVKINDDIEGIVEEVGMRSTRIRTFYNSVLSVPNGTLINANIDNLGRRRYRRFNTNLGIDYATPPEKIENFCESIRQIIIAHPFTRKDNFQVYFNGMGASSLNILVYMFWEVPSWDDELHEKHKFLLDILKVARKHGINFAFPTQTLHVQKDPGVTYSPEEVNFEMSKQVAKSLENERWHAPNRSSIDRLK</sequence>
<keyword evidence="4 7" id="KW-0812">Transmembrane</keyword>
<evidence type="ECO:0000256" key="1">
    <source>
        <dbReference type="ARBA" id="ARBA00004651"/>
    </source>
</evidence>
<dbReference type="InterPro" id="IPR010920">
    <property type="entry name" value="LSM_dom_sf"/>
</dbReference>
<dbReference type="InterPro" id="IPR011066">
    <property type="entry name" value="MscS_channel_C_sf"/>
</dbReference>
<evidence type="ECO:0000256" key="5">
    <source>
        <dbReference type="ARBA" id="ARBA00022989"/>
    </source>
</evidence>
<feature type="domain" description="Mechanosensitive ion channel MscS" evidence="8">
    <location>
        <begin position="358"/>
        <end position="425"/>
    </location>
</feature>
<feature type="domain" description="Mechanosensitive ion channel transmembrane helices 2/3" evidence="10">
    <location>
        <begin position="318"/>
        <end position="357"/>
    </location>
</feature>
<feature type="transmembrane region" description="Helical" evidence="7">
    <location>
        <begin position="192"/>
        <end position="215"/>
    </location>
</feature>
<evidence type="ECO:0000256" key="7">
    <source>
        <dbReference type="SAM" id="Phobius"/>
    </source>
</evidence>
<dbReference type="Gene3D" id="2.30.30.60">
    <property type="match status" value="1"/>
</dbReference>
<dbReference type="Pfam" id="PF00924">
    <property type="entry name" value="MS_channel_2nd"/>
    <property type="match status" value="1"/>
</dbReference>
<dbReference type="PANTHER" id="PTHR43634:SF2">
    <property type="entry name" value="LOW CONDUCTANCE MECHANOSENSITIVE CHANNEL YNAI"/>
    <property type="match status" value="1"/>
</dbReference>
<feature type="transmembrane region" description="Helical" evidence="7">
    <location>
        <begin position="317"/>
        <end position="334"/>
    </location>
</feature>
<dbReference type="InterPro" id="IPR045042">
    <property type="entry name" value="YnaI-like"/>
</dbReference>
<evidence type="ECO:0000256" key="4">
    <source>
        <dbReference type="ARBA" id="ARBA00022692"/>
    </source>
</evidence>
<dbReference type="Proteomes" id="UP000443582">
    <property type="component" value="Unassembled WGS sequence"/>
</dbReference>
<dbReference type="InterPro" id="IPR011014">
    <property type="entry name" value="MscS_channel_TM-2"/>
</dbReference>
<dbReference type="InterPro" id="IPR023408">
    <property type="entry name" value="MscS_beta-dom_sf"/>
</dbReference>
<keyword evidence="6 7" id="KW-0472">Membrane</keyword>
<dbReference type="PANTHER" id="PTHR43634">
    <property type="entry name" value="OW CONDUCTANCE MECHANOSENSITIVE CHANNEL"/>
    <property type="match status" value="1"/>
</dbReference>
<dbReference type="InterPro" id="IPR006685">
    <property type="entry name" value="MscS_channel_2nd"/>
</dbReference>
<name>A0ABY0IF24_9BACT</name>
<dbReference type="SUPFAM" id="SSF82689">
    <property type="entry name" value="Mechanosensitive channel protein MscS (YggB), C-terminal domain"/>
    <property type="match status" value="1"/>
</dbReference>
<proteinExistence type="inferred from homology"/>
<gene>
    <name evidence="11" type="ORF">DAY19_14740</name>
</gene>
<feature type="transmembrane region" description="Helical" evidence="7">
    <location>
        <begin position="236"/>
        <end position="254"/>
    </location>
</feature>
<comment type="caution">
    <text evidence="11">The sequence shown here is derived from an EMBL/GenBank/DDBJ whole genome shotgun (WGS) entry which is preliminary data.</text>
</comment>
<evidence type="ECO:0000313" key="11">
    <source>
        <dbReference type="EMBL" id="RZF20416.1"/>
    </source>
</evidence>
<dbReference type="Gene3D" id="3.30.70.100">
    <property type="match status" value="1"/>
</dbReference>
<dbReference type="Pfam" id="PF21082">
    <property type="entry name" value="MS_channel_3rd"/>
    <property type="match status" value="1"/>
</dbReference>
<evidence type="ECO:0000256" key="3">
    <source>
        <dbReference type="ARBA" id="ARBA00022475"/>
    </source>
</evidence>
<dbReference type="Gene3D" id="1.10.287.1260">
    <property type="match status" value="1"/>
</dbReference>
<evidence type="ECO:0000259" key="8">
    <source>
        <dbReference type="Pfam" id="PF00924"/>
    </source>
</evidence>
<dbReference type="InterPro" id="IPR049142">
    <property type="entry name" value="MS_channel_1st"/>
</dbReference>